<dbReference type="Pfam" id="PF00586">
    <property type="entry name" value="AIRS"/>
    <property type="match status" value="1"/>
</dbReference>
<comment type="miscellaneous">
    <text evidence="2">Reaction mechanism of ThiL seems to utilize a direct, inline transfer of the gamma-phosphate of ATP to TMP rather than a phosphorylated enzyme intermediate.</text>
</comment>
<feature type="binding site" evidence="2">
    <location>
        <position position="165"/>
    </location>
    <ligand>
        <name>ATP</name>
        <dbReference type="ChEBI" id="CHEBI:30616"/>
    </ligand>
</feature>
<dbReference type="OrthoDB" id="9802811at2"/>
<keyword evidence="2" id="KW-0460">Magnesium</keyword>
<feature type="binding site" evidence="2">
    <location>
        <position position="139"/>
    </location>
    <ligand>
        <name>Mg(2+)</name>
        <dbReference type="ChEBI" id="CHEBI:18420"/>
        <label>1</label>
    </ligand>
</feature>
<feature type="binding site" evidence="2">
    <location>
        <position position="333"/>
    </location>
    <ligand>
        <name>substrate</name>
    </ligand>
</feature>
<dbReference type="PANTHER" id="PTHR30270:SF0">
    <property type="entry name" value="THIAMINE-MONOPHOSPHATE KINASE"/>
    <property type="match status" value="1"/>
</dbReference>
<evidence type="ECO:0000313" key="6">
    <source>
        <dbReference type="Proteomes" id="UP000188937"/>
    </source>
</evidence>
<sequence length="336" mass="35832">MTDRPDTTPSTGDHFQALPDEFSFIRRHFRRLAGKEALDLTDDAAVFTPPPGRELVIAADAMVEGVHFLPNDPPQTIGRKLLRANLSDMAAMGARPFGWLLTLACPKADSRYNDAWFEAFSDGLAEDQALFGVSLLGGDTTSTRGPLVLSLTILGDVSPGHALRRNGAQEGDGLWVTGTIGDGALGLLALQGKIADPTGWLAERYRLPCPRLGLALSGIAHAAMDVSDGLVQDIGHLARESGLAVRLDVGSVPLSDAAEAVVTDDEGLAVCLTGGDDYELLLAVPDNQTGFLLARCEERNITVTRIGQFVSGQTGVQVLRHDGSAFPLRRQGWSHF</sequence>
<name>A0A1U9KEV0_ACEAC</name>
<keyword evidence="2" id="KW-0808">Transferase</keyword>
<feature type="binding site" evidence="2">
    <location>
        <position position="43"/>
    </location>
    <ligand>
        <name>Mg(2+)</name>
        <dbReference type="ChEBI" id="CHEBI:18420"/>
        <label>3</label>
    </ligand>
</feature>
<feature type="binding site" evidence="2">
    <location>
        <position position="88"/>
    </location>
    <ligand>
        <name>Mg(2+)</name>
        <dbReference type="ChEBI" id="CHEBI:18420"/>
        <label>4</label>
    </ligand>
</feature>
<dbReference type="GO" id="GO:0009030">
    <property type="term" value="F:thiamine-phosphate kinase activity"/>
    <property type="evidence" value="ECO:0007669"/>
    <property type="project" value="UniProtKB-UniRule"/>
</dbReference>
<feature type="domain" description="PurM-like C-terminal" evidence="4">
    <location>
        <begin position="169"/>
        <end position="314"/>
    </location>
</feature>
<dbReference type="InterPro" id="IPR036676">
    <property type="entry name" value="PurM-like_C_sf"/>
</dbReference>
<comment type="pathway">
    <text evidence="2">Cofactor biosynthesis; thiamine diphosphate biosynthesis; thiamine diphosphate from thiamine phosphate: step 1/1.</text>
</comment>
<dbReference type="SUPFAM" id="SSF56042">
    <property type="entry name" value="PurM C-terminal domain-like"/>
    <property type="match status" value="1"/>
</dbReference>
<dbReference type="GO" id="GO:0009229">
    <property type="term" value="P:thiamine diphosphate biosynthetic process"/>
    <property type="evidence" value="ECO:0007669"/>
    <property type="project" value="UniProtKB-UniRule"/>
</dbReference>
<dbReference type="STRING" id="435.A0U92_05075"/>
<feature type="domain" description="PurM-like N-terminal" evidence="3">
    <location>
        <begin position="42"/>
        <end position="156"/>
    </location>
</feature>
<dbReference type="Gene3D" id="3.30.1330.10">
    <property type="entry name" value="PurM-like, N-terminal domain"/>
    <property type="match status" value="1"/>
</dbReference>
<feature type="binding site" evidence="2">
    <location>
        <position position="227"/>
    </location>
    <ligand>
        <name>ATP</name>
        <dbReference type="ChEBI" id="CHEBI:30616"/>
    </ligand>
</feature>
<dbReference type="InterPro" id="IPR016188">
    <property type="entry name" value="PurM-like_N"/>
</dbReference>
<dbReference type="Gene3D" id="3.90.650.10">
    <property type="entry name" value="PurM-like C-terminal domain"/>
    <property type="match status" value="1"/>
</dbReference>
<keyword evidence="2" id="KW-0547">Nucleotide-binding</keyword>
<dbReference type="PIRSF" id="PIRSF005303">
    <property type="entry name" value="Thiam_monoph_kin"/>
    <property type="match status" value="1"/>
</dbReference>
<feature type="binding site" evidence="2">
    <location>
        <begin position="138"/>
        <end position="139"/>
    </location>
    <ligand>
        <name>ATP</name>
        <dbReference type="ChEBI" id="CHEBI:30616"/>
    </ligand>
</feature>
<dbReference type="GO" id="GO:0000287">
    <property type="term" value="F:magnesium ion binding"/>
    <property type="evidence" value="ECO:0007669"/>
    <property type="project" value="UniProtKB-UniRule"/>
</dbReference>
<dbReference type="NCBIfam" id="TIGR01379">
    <property type="entry name" value="thiL"/>
    <property type="match status" value="1"/>
</dbReference>
<dbReference type="AlphaFoldDB" id="A0A1U9KEV0"/>
<feature type="binding site" evidence="2">
    <location>
        <position position="60"/>
    </location>
    <ligand>
        <name>Mg(2+)</name>
        <dbReference type="ChEBI" id="CHEBI:18420"/>
        <label>1</label>
    </ligand>
</feature>
<feature type="binding site" evidence="2">
    <location>
        <position position="88"/>
    </location>
    <ligand>
        <name>Mg(2+)</name>
        <dbReference type="ChEBI" id="CHEBI:18420"/>
        <label>3</label>
    </ligand>
</feature>
<keyword evidence="2" id="KW-0479">Metal-binding</keyword>
<dbReference type="RefSeq" id="WP_077812292.1">
    <property type="nucleotide sequence ID" value="NZ_CP014692.1"/>
</dbReference>
<organism evidence="5 6">
    <name type="scientific">Acetobacter aceti</name>
    <dbReference type="NCBI Taxonomy" id="435"/>
    <lineage>
        <taxon>Bacteria</taxon>
        <taxon>Pseudomonadati</taxon>
        <taxon>Pseudomonadota</taxon>
        <taxon>Alphaproteobacteria</taxon>
        <taxon>Acetobacterales</taxon>
        <taxon>Acetobacteraceae</taxon>
        <taxon>Acetobacter</taxon>
        <taxon>Acetobacter subgen. Acetobacter</taxon>
    </lineage>
</organism>
<reference evidence="5 6" key="1">
    <citation type="submission" date="2016-03" db="EMBL/GenBank/DDBJ databases">
        <title>Acetic acid bacteria sequencing.</title>
        <authorList>
            <person name="Brandt J."/>
            <person name="Jakob F."/>
            <person name="Vogel R.F."/>
        </authorList>
    </citation>
    <scope>NUCLEOTIDE SEQUENCE [LARGE SCALE GENOMIC DNA]</scope>
    <source>
        <strain evidence="5 6">TMW2.1153</strain>
    </source>
</reference>
<keyword evidence="2 5" id="KW-0418">Kinase</keyword>
<dbReference type="CDD" id="cd02194">
    <property type="entry name" value="ThiL"/>
    <property type="match status" value="1"/>
</dbReference>
<comment type="similarity">
    <text evidence="2">Belongs to the thiamine-monophosphate kinase family.</text>
</comment>
<dbReference type="InterPro" id="IPR036921">
    <property type="entry name" value="PurM-like_N_sf"/>
</dbReference>
<accession>A0A1U9KEV0</accession>
<evidence type="ECO:0000256" key="2">
    <source>
        <dbReference type="HAMAP-Rule" id="MF_02128"/>
    </source>
</evidence>
<keyword evidence="2" id="KW-0067">ATP-binding</keyword>
<dbReference type="Proteomes" id="UP000188937">
    <property type="component" value="Chromosome"/>
</dbReference>
<comment type="function">
    <text evidence="2">Catalyzes the ATP-dependent phosphorylation of thiamine-monophosphate (TMP) to form thiamine-pyrophosphate (TPP), the active form of vitamin B1.</text>
</comment>
<dbReference type="UniPathway" id="UPA00060">
    <property type="reaction ID" value="UER00142"/>
</dbReference>
<gene>
    <name evidence="2" type="primary">thiL</name>
    <name evidence="5" type="ORF">A0U92_05075</name>
</gene>
<comment type="caution">
    <text evidence="2">Lacks conserved residue(s) required for the propagation of feature annotation.</text>
</comment>
<feature type="binding site" evidence="2">
    <location>
        <position position="67"/>
    </location>
    <ligand>
        <name>substrate</name>
    </ligand>
</feature>
<proteinExistence type="inferred from homology"/>
<feature type="binding site" evidence="2">
    <location>
        <position position="228"/>
    </location>
    <ligand>
        <name>Mg(2+)</name>
        <dbReference type="ChEBI" id="CHEBI:18420"/>
        <label>5</label>
    </ligand>
</feature>
<feature type="binding site" evidence="2">
    <location>
        <position position="43"/>
    </location>
    <ligand>
        <name>Mg(2+)</name>
        <dbReference type="ChEBI" id="CHEBI:18420"/>
        <label>4</label>
    </ligand>
</feature>
<evidence type="ECO:0000259" key="3">
    <source>
        <dbReference type="Pfam" id="PF00586"/>
    </source>
</evidence>
<comment type="catalytic activity">
    <reaction evidence="2">
        <text>thiamine phosphate + ATP = thiamine diphosphate + ADP</text>
        <dbReference type="Rhea" id="RHEA:15913"/>
        <dbReference type="ChEBI" id="CHEBI:30616"/>
        <dbReference type="ChEBI" id="CHEBI:37575"/>
        <dbReference type="ChEBI" id="CHEBI:58937"/>
        <dbReference type="ChEBI" id="CHEBI:456216"/>
        <dbReference type="EC" id="2.7.4.16"/>
    </reaction>
</comment>
<feature type="binding site" evidence="2">
    <location>
        <position position="60"/>
    </location>
    <ligand>
        <name>Mg(2+)</name>
        <dbReference type="ChEBI" id="CHEBI:18420"/>
        <label>2</label>
    </ligand>
</feature>
<evidence type="ECO:0000313" key="5">
    <source>
        <dbReference type="EMBL" id="AQS84249.1"/>
    </source>
</evidence>
<dbReference type="PANTHER" id="PTHR30270">
    <property type="entry name" value="THIAMINE-MONOPHOSPHATE KINASE"/>
    <property type="match status" value="1"/>
</dbReference>
<evidence type="ECO:0000256" key="1">
    <source>
        <dbReference type="ARBA" id="ARBA00022977"/>
    </source>
</evidence>
<dbReference type="InterPro" id="IPR010918">
    <property type="entry name" value="PurM-like_C_dom"/>
</dbReference>
<dbReference type="InterPro" id="IPR006283">
    <property type="entry name" value="ThiL-like"/>
</dbReference>
<feature type="binding site" evidence="2">
    <location>
        <position position="88"/>
    </location>
    <ligand>
        <name>Mg(2+)</name>
        <dbReference type="ChEBI" id="CHEBI:18420"/>
        <label>2</label>
    </ligand>
</feature>
<feature type="binding site" evidence="2">
    <location>
        <position position="225"/>
    </location>
    <ligand>
        <name>Mg(2+)</name>
        <dbReference type="ChEBI" id="CHEBI:18420"/>
        <label>3</label>
    </ligand>
</feature>
<feature type="binding site" evidence="2">
    <location>
        <position position="276"/>
    </location>
    <ligand>
        <name>substrate</name>
    </ligand>
</feature>
<keyword evidence="6" id="KW-1185">Reference proteome</keyword>
<dbReference type="Pfam" id="PF02769">
    <property type="entry name" value="AIRS_C"/>
    <property type="match status" value="1"/>
</dbReference>
<dbReference type="HAMAP" id="MF_02128">
    <property type="entry name" value="TMP_kinase"/>
    <property type="match status" value="1"/>
</dbReference>
<dbReference type="SUPFAM" id="SSF55326">
    <property type="entry name" value="PurM N-terminal domain-like"/>
    <property type="match status" value="1"/>
</dbReference>
<dbReference type="EMBL" id="CP014692">
    <property type="protein sequence ID" value="AQS84249.1"/>
    <property type="molecule type" value="Genomic_DNA"/>
</dbReference>
<dbReference type="EC" id="2.7.4.16" evidence="2"/>
<dbReference type="GO" id="GO:0005524">
    <property type="term" value="F:ATP binding"/>
    <property type="evidence" value="ECO:0007669"/>
    <property type="project" value="UniProtKB-UniRule"/>
</dbReference>
<dbReference type="KEGG" id="aace:A0U92_05075"/>
<evidence type="ECO:0000259" key="4">
    <source>
        <dbReference type="Pfam" id="PF02769"/>
    </source>
</evidence>
<dbReference type="GO" id="GO:0009228">
    <property type="term" value="P:thiamine biosynthetic process"/>
    <property type="evidence" value="ECO:0007669"/>
    <property type="project" value="UniProtKB-KW"/>
</dbReference>
<protein>
    <recommendedName>
        <fullName evidence="2">Thiamine-monophosphate kinase</fullName>
        <shortName evidence="2">TMP kinase</shortName>
        <shortName evidence="2">Thiamine-phosphate kinase</shortName>
        <ecNumber evidence="2">2.7.4.16</ecNumber>
    </recommendedName>
</protein>
<keyword evidence="1 2" id="KW-0784">Thiamine biosynthesis</keyword>